<protein>
    <submittedName>
        <fullName evidence="2">Uncharacterized protein</fullName>
    </submittedName>
</protein>
<sequence length="454" mass="50242">MIVRCSYIAFIRSPTPQNIETIQIVADMVEVESTGFIFDLRKEIFADHPQLWGTSATFHKASWDKRIPHSPTKLNKTVVCRALKGKALDEYADELYLDDIIHEVFGVAADEILPQWSLIVCFEHSNQLAVAPATIVGQLKWDFKKYTKAVISGRSPSITTKSTNYNENQASDAALLDGHFNAFGKATTALPIELYHPAFANFSSNAHDSNLQVPDDVLCTTAKLIRQLSAIRVSGSCVGDNDFLQTLSDILGVVIDTPVGSSDYMSKHPTPMNINAATEIIEIQSDSDIGGADLSVQVSFVYARFYCQENRTRICNICCCPTFLISLAGLWIVILSAVMTSHTIVQHLSGFEWFGCSCALDNEQVINLGRLLYALCLGIAELKQYYSNLAAPTVIPRHTVNFSYVKPLEPEVMCAIFQAKLLDREDAGKLVVIKFVKQYCAAAHIWLAERGFAP</sequence>
<evidence type="ECO:0000256" key="1">
    <source>
        <dbReference type="SAM" id="Phobius"/>
    </source>
</evidence>
<dbReference type="AlphaFoldDB" id="A0A0W0FD15"/>
<dbReference type="Proteomes" id="UP000054988">
    <property type="component" value="Unassembled WGS sequence"/>
</dbReference>
<keyword evidence="1" id="KW-1133">Transmembrane helix</keyword>
<keyword evidence="1" id="KW-0472">Membrane</keyword>
<dbReference type="EMBL" id="LATX01002106">
    <property type="protein sequence ID" value="KTB34221.1"/>
    <property type="molecule type" value="Genomic_DNA"/>
</dbReference>
<feature type="transmembrane region" description="Helical" evidence="1">
    <location>
        <begin position="323"/>
        <end position="345"/>
    </location>
</feature>
<keyword evidence="1" id="KW-0812">Transmembrane</keyword>
<gene>
    <name evidence="2" type="ORF">WG66_13203</name>
</gene>
<accession>A0A0W0FD15</accession>
<name>A0A0W0FD15_MONRR</name>
<evidence type="ECO:0000313" key="2">
    <source>
        <dbReference type="EMBL" id="KTB34221.1"/>
    </source>
</evidence>
<comment type="caution">
    <text evidence="2">The sequence shown here is derived from an EMBL/GenBank/DDBJ whole genome shotgun (WGS) entry which is preliminary data.</text>
</comment>
<evidence type="ECO:0000313" key="3">
    <source>
        <dbReference type="Proteomes" id="UP000054988"/>
    </source>
</evidence>
<organism evidence="2 3">
    <name type="scientific">Moniliophthora roreri</name>
    <name type="common">Frosty pod rot fungus</name>
    <name type="synonym">Monilia roreri</name>
    <dbReference type="NCBI Taxonomy" id="221103"/>
    <lineage>
        <taxon>Eukaryota</taxon>
        <taxon>Fungi</taxon>
        <taxon>Dikarya</taxon>
        <taxon>Basidiomycota</taxon>
        <taxon>Agaricomycotina</taxon>
        <taxon>Agaricomycetes</taxon>
        <taxon>Agaricomycetidae</taxon>
        <taxon>Agaricales</taxon>
        <taxon>Marasmiineae</taxon>
        <taxon>Marasmiaceae</taxon>
        <taxon>Moniliophthora</taxon>
    </lineage>
</organism>
<proteinExistence type="predicted"/>
<reference evidence="2 3" key="1">
    <citation type="submission" date="2015-12" db="EMBL/GenBank/DDBJ databases">
        <title>Draft genome sequence of Moniliophthora roreri, the causal agent of frosty pod rot of cacao.</title>
        <authorList>
            <person name="Aime M.C."/>
            <person name="Diaz-Valderrama J.R."/>
            <person name="Kijpornyongpan T."/>
            <person name="Phillips-Mora W."/>
        </authorList>
    </citation>
    <scope>NUCLEOTIDE SEQUENCE [LARGE SCALE GENOMIC DNA]</scope>
    <source>
        <strain evidence="2 3">MCA 2952</strain>
    </source>
</reference>